<organism evidence="1 2">
    <name type="scientific">Thermodesulfobacterium commune DSM 2178</name>
    <dbReference type="NCBI Taxonomy" id="289377"/>
    <lineage>
        <taxon>Bacteria</taxon>
        <taxon>Pseudomonadati</taxon>
        <taxon>Thermodesulfobacteriota</taxon>
        <taxon>Thermodesulfobacteria</taxon>
        <taxon>Thermodesulfobacteriales</taxon>
        <taxon>Thermodesulfobacteriaceae</taxon>
        <taxon>Thermodesulfobacterium</taxon>
    </lineage>
</organism>
<dbReference type="Proteomes" id="UP000028481">
    <property type="component" value="Chromosome"/>
</dbReference>
<proteinExistence type="predicted"/>
<protein>
    <submittedName>
        <fullName evidence="1">Uncharacterized protein</fullName>
    </submittedName>
</protein>
<dbReference type="AlphaFoldDB" id="A0A075WV88"/>
<accession>A0A075WV88</accession>
<evidence type="ECO:0000313" key="2">
    <source>
        <dbReference type="Proteomes" id="UP000028481"/>
    </source>
</evidence>
<evidence type="ECO:0000313" key="1">
    <source>
        <dbReference type="EMBL" id="AIH04373.1"/>
    </source>
</evidence>
<keyword evidence="2" id="KW-1185">Reference proteome</keyword>
<dbReference type="KEGG" id="tcm:HL41_06330"/>
<dbReference type="PaxDb" id="289377-HL41_06330"/>
<name>A0A075WV88_9BACT</name>
<sequence length="69" mass="8188">MRHINWFCPFPPFSYTQGLTPLVEDYTRKTIKCKEQLTPIDTRLKALRTFLKDTKTTFVFFPNLAFLLS</sequence>
<reference evidence="1 2" key="1">
    <citation type="journal article" date="2015" name="Genome Announc.">
        <title>Genome Sequence of a Sulfate-Reducing Thermophilic Bacterium, Thermodesulfobacterium commune DSM 2178T (Phylum Thermodesulfobacteria).</title>
        <authorList>
            <person name="Bhatnagar S."/>
            <person name="Badger J.H."/>
            <person name="Madupu R."/>
            <person name="Khouri H.M."/>
            <person name="O'Connor E.M."/>
            <person name="Robb F.T."/>
            <person name="Ward N.L."/>
            <person name="Eisen J.A."/>
        </authorList>
    </citation>
    <scope>NUCLEOTIDE SEQUENCE [LARGE SCALE GENOMIC DNA]</scope>
    <source>
        <strain evidence="1 2">DSM 2178</strain>
    </source>
</reference>
<dbReference type="HOGENOM" id="CLU_2774577_0_0_0"/>
<dbReference type="EMBL" id="CP008796">
    <property type="protein sequence ID" value="AIH04373.1"/>
    <property type="molecule type" value="Genomic_DNA"/>
</dbReference>
<gene>
    <name evidence="1" type="ORF">HL41_06330</name>
</gene>